<evidence type="ECO:0000256" key="16">
    <source>
        <dbReference type="ARBA" id="ARBA00023136"/>
    </source>
</evidence>
<evidence type="ECO:0000256" key="6">
    <source>
        <dbReference type="ARBA" id="ARBA00022448"/>
    </source>
</evidence>
<evidence type="ECO:0000256" key="13">
    <source>
        <dbReference type="ARBA" id="ARBA00023027"/>
    </source>
</evidence>
<feature type="transmembrane region" description="Helical" evidence="18">
    <location>
        <begin position="194"/>
        <end position="213"/>
    </location>
</feature>
<keyword evidence="6" id="KW-0813">Transport</keyword>
<evidence type="ECO:0000256" key="1">
    <source>
        <dbReference type="ARBA" id="ARBA00003257"/>
    </source>
</evidence>
<evidence type="ECO:0000256" key="7">
    <source>
        <dbReference type="ARBA" id="ARBA00022660"/>
    </source>
</evidence>
<keyword evidence="14 18" id="KW-0830">Ubiquinone</keyword>
<protein>
    <recommendedName>
        <fullName evidence="5 18">NADH-ubiquinone oxidoreductase chain 2</fullName>
        <ecNumber evidence="4 18">7.1.1.2</ecNumber>
    </recommendedName>
</protein>
<keyword evidence="11 18" id="KW-0249">Electron transport</keyword>
<organism evidence="20">
    <name type="scientific">Histeroidea sp. 5 KM-2017</name>
    <dbReference type="NCBI Taxonomy" id="2219438"/>
    <lineage>
        <taxon>Eukaryota</taxon>
        <taxon>Metazoa</taxon>
        <taxon>Ecdysozoa</taxon>
        <taxon>Arthropoda</taxon>
        <taxon>Hexapoda</taxon>
        <taxon>Insecta</taxon>
        <taxon>Pterygota</taxon>
        <taxon>Neoptera</taxon>
        <taxon>Endopterygota</taxon>
        <taxon>Coleoptera</taxon>
        <taxon>Polyphaga</taxon>
        <taxon>Staphyliniformia</taxon>
    </lineage>
</organism>
<comment type="function">
    <text evidence="18">Core subunit of the mitochondrial membrane respiratory chain NADH dehydrogenase (Complex I) which catalyzes electron transfer from NADH through the respiratory chain, using ubiquinone as an electron acceptor. Essential for the catalytic activity and assembly of complex I.</text>
</comment>
<feature type="transmembrane region" description="Helical" evidence="18">
    <location>
        <begin position="89"/>
        <end position="108"/>
    </location>
</feature>
<dbReference type="PANTHER" id="PTHR46552">
    <property type="entry name" value="NADH-UBIQUINONE OXIDOREDUCTASE CHAIN 2"/>
    <property type="match status" value="1"/>
</dbReference>
<dbReference type="PRINTS" id="PR01436">
    <property type="entry name" value="NADHDHGNASE2"/>
</dbReference>
<comment type="function">
    <text evidence="1">Core subunit of the mitochondrial membrane respiratory chain NADH dehydrogenase (Complex I) that is believed to belong to the minimal assembly required for catalysis. Complex I functions in the transfer of electrons from NADH to the respiratory chain. The immediate electron acceptor for the enzyme is believed to be ubiquinone.</text>
</comment>
<evidence type="ECO:0000256" key="11">
    <source>
        <dbReference type="ARBA" id="ARBA00022982"/>
    </source>
</evidence>
<evidence type="ECO:0000256" key="15">
    <source>
        <dbReference type="ARBA" id="ARBA00023128"/>
    </source>
</evidence>
<dbReference type="GO" id="GO:0006120">
    <property type="term" value="P:mitochondrial electron transport, NADH to ubiquinone"/>
    <property type="evidence" value="ECO:0007669"/>
    <property type="project" value="InterPro"/>
</dbReference>
<keyword evidence="15 18" id="KW-0496">Mitochondrion</keyword>
<dbReference type="EMBL" id="MG193384">
    <property type="protein sequence ID" value="AXS65290.1"/>
    <property type="molecule type" value="Genomic_DNA"/>
</dbReference>
<dbReference type="EC" id="7.1.1.2" evidence="4 18"/>
<dbReference type="InterPro" id="IPR050175">
    <property type="entry name" value="Complex_I_Subunit_2"/>
</dbReference>
<dbReference type="GO" id="GO:0008137">
    <property type="term" value="F:NADH dehydrogenase (ubiquinone) activity"/>
    <property type="evidence" value="ECO:0007669"/>
    <property type="project" value="UniProtKB-EC"/>
</dbReference>
<evidence type="ECO:0000256" key="10">
    <source>
        <dbReference type="ARBA" id="ARBA00022967"/>
    </source>
</evidence>
<feature type="transmembrane region" description="Helical" evidence="18">
    <location>
        <begin position="169"/>
        <end position="188"/>
    </location>
</feature>
<dbReference type="Pfam" id="PF00361">
    <property type="entry name" value="Proton_antipo_M"/>
    <property type="match status" value="1"/>
</dbReference>
<keyword evidence="10 18" id="KW-1278">Translocase</keyword>
<keyword evidence="13 18" id="KW-0520">NAD</keyword>
<evidence type="ECO:0000313" key="20">
    <source>
        <dbReference type="EMBL" id="AXS65290.1"/>
    </source>
</evidence>
<dbReference type="AlphaFoldDB" id="A0A346RGU3"/>
<comment type="subcellular location">
    <subcellularLocation>
        <location evidence="2 18">Mitochondrion inner membrane</location>
        <topology evidence="2 18">Multi-pass membrane protein</topology>
    </subcellularLocation>
</comment>
<comment type="catalytic activity">
    <reaction evidence="17 18">
        <text>a ubiquinone + NADH + 5 H(+)(in) = a ubiquinol + NAD(+) + 4 H(+)(out)</text>
        <dbReference type="Rhea" id="RHEA:29091"/>
        <dbReference type="Rhea" id="RHEA-COMP:9565"/>
        <dbReference type="Rhea" id="RHEA-COMP:9566"/>
        <dbReference type="ChEBI" id="CHEBI:15378"/>
        <dbReference type="ChEBI" id="CHEBI:16389"/>
        <dbReference type="ChEBI" id="CHEBI:17976"/>
        <dbReference type="ChEBI" id="CHEBI:57540"/>
        <dbReference type="ChEBI" id="CHEBI:57945"/>
        <dbReference type="EC" id="7.1.1.2"/>
    </reaction>
</comment>
<sequence>MMNLYKMMFTLSLFIGTLITISANSWMGIWLGLEINLLSFIPLINNNNNALSNESAIKYFITQALASTIIVFSMILMMGKSINNEMSNLMISTSMMIKMGAAPFHFWFPEVMEGLNWSNSMILLTWQKIAPFTIISYIKQNMNFIIITIIASMLISGIMGINQVSLRKIMAFSSINHIGWMISIMIYSNLMWTMYFLVYTIISVNIIIMFWMYNLSFFNQIHSNEMSPMLKIIFMINLMSLGGVPPFLGFIPKWITIQLLISQFNMFLIIFMIMLTLIPLFFYTRLMFSSLLIITSKISFKFNMIYNMNWILITMNTMNIFSFILIPMLTMNL</sequence>
<reference evidence="20" key="1">
    <citation type="journal article" date="2018" name="J. ISSAAS">
        <title>The contribution of mitochondrial metagenomics to large-scale data mining and phylogenetic analysis of Coleoptera.</title>
        <authorList>
            <person name="Miller K."/>
            <person name="Linard B."/>
            <person name="Motyka M."/>
            <person name="Bocek M."/>
            <person name="Vogler A.P."/>
        </authorList>
    </citation>
    <scope>NUCLEOTIDE SEQUENCE</scope>
</reference>
<dbReference type="PANTHER" id="PTHR46552:SF1">
    <property type="entry name" value="NADH-UBIQUINONE OXIDOREDUCTASE CHAIN 2"/>
    <property type="match status" value="1"/>
</dbReference>
<name>A0A346RGU3_9COLE</name>
<proteinExistence type="inferred from homology"/>
<evidence type="ECO:0000256" key="3">
    <source>
        <dbReference type="ARBA" id="ARBA00007012"/>
    </source>
</evidence>
<geneLocation type="mitochondrion" evidence="20"/>
<evidence type="ECO:0000256" key="18">
    <source>
        <dbReference type="RuleBase" id="RU003403"/>
    </source>
</evidence>
<evidence type="ECO:0000256" key="4">
    <source>
        <dbReference type="ARBA" id="ARBA00012944"/>
    </source>
</evidence>
<dbReference type="GO" id="GO:0005743">
    <property type="term" value="C:mitochondrial inner membrane"/>
    <property type="evidence" value="ECO:0007669"/>
    <property type="project" value="UniProtKB-SubCell"/>
</dbReference>
<evidence type="ECO:0000256" key="8">
    <source>
        <dbReference type="ARBA" id="ARBA00022692"/>
    </source>
</evidence>
<dbReference type="InterPro" id="IPR001750">
    <property type="entry name" value="ND/Mrp_TM"/>
</dbReference>
<feature type="domain" description="NADH:quinone oxidoreductase/Mrp antiporter transmembrane" evidence="19">
    <location>
        <begin position="23"/>
        <end position="278"/>
    </location>
</feature>
<dbReference type="InterPro" id="IPR003917">
    <property type="entry name" value="NADH_UbQ_OxRdtase_chain2"/>
</dbReference>
<feature type="transmembrane region" description="Helical" evidence="18">
    <location>
        <begin position="234"/>
        <end position="255"/>
    </location>
</feature>
<feature type="transmembrane region" description="Helical" evidence="18">
    <location>
        <begin position="309"/>
        <end position="329"/>
    </location>
</feature>
<keyword evidence="12 18" id="KW-1133">Transmembrane helix</keyword>
<evidence type="ECO:0000256" key="2">
    <source>
        <dbReference type="ARBA" id="ARBA00004448"/>
    </source>
</evidence>
<keyword evidence="16 18" id="KW-0472">Membrane</keyword>
<evidence type="ECO:0000256" key="12">
    <source>
        <dbReference type="ARBA" id="ARBA00022989"/>
    </source>
</evidence>
<evidence type="ECO:0000256" key="14">
    <source>
        <dbReference type="ARBA" id="ARBA00023075"/>
    </source>
</evidence>
<gene>
    <name evidence="20" type="primary">nad2</name>
</gene>
<evidence type="ECO:0000256" key="9">
    <source>
        <dbReference type="ARBA" id="ARBA00022792"/>
    </source>
</evidence>
<keyword evidence="8 18" id="KW-0812">Transmembrane</keyword>
<feature type="transmembrane region" description="Helical" evidence="18">
    <location>
        <begin position="142"/>
        <end position="162"/>
    </location>
</feature>
<evidence type="ECO:0000259" key="19">
    <source>
        <dbReference type="Pfam" id="PF00361"/>
    </source>
</evidence>
<evidence type="ECO:0000256" key="5">
    <source>
        <dbReference type="ARBA" id="ARBA00021008"/>
    </source>
</evidence>
<comment type="similarity">
    <text evidence="3 18">Belongs to the complex I subunit 2 family.</text>
</comment>
<keyword evidence="9 18" id="KW-0999">Mitochondrion inner membrane</keyword>
<feature type="transmembrane region" description="Helical" evidence="18">
    <location>
        <begin position="56"/>
        <end position="77"/>
    </location>
</feature>
<feature type="transmembrane region" description="Helical" evidence="18">
    <location>
        <begin position="267"/>
        <end position="288"/>
    </location>
</feature>
<keyword evidence="7 18" id="KW-0679">Respiratory chain</keyword>
<evidence type="ECO:0000256" key="17">
    <source>
        <dbReference type="ARBA" id="ARBA00049551"/>
    </source>
</evidence>
<accession>A0A346RGU3</accession>